<keyword evidence="3" id="KW-1185">Reference proteome</keyword>
<accession>A0A2R6WWE8</accession>
<dbReference type="Gramene" id="Mp6g07790.1">
    <property type="protein sequence ID" value="Mp6g07790.1.cds1"/>
    <property type="gene ID" value="Mp6g07790"/>
</dbReference>
<feature type="compositionally biased region" description="Basic and acidic residues" evidence="1">
    <location>
        <begin position="1"/>
        <end position="13"/>
    </location>
</feature>
<proteinExistence type="predicted"/>
<dbReference type="AlphaFoldDB" id="A0A2R6WWE8"/>
<reference evidence="3" key="1">
    <citation type="journal article" date="2017" name="Cell">
        <title>Insights into land plant evolution garnered from the Marchantia polymorpha genome.</title>
        <authorList>
            <person name="Bowman J.L."/>
            <person name="Kohchi T."/>
            <person name="Yamato K.T."/>
            <person name="Jenkins J."/>
            <person name="Shu S."/>
            <person name="Ishizaki K."/>
            <person name="Yamaoka S."/>
            <person name="Nishihama R."/>
            <person name="Nakamura Y."/>
            <person name="Berger F."/>
            <person name="Adam C."/>
            <person name="Aki S.S."/>
            <person name="Althoff F."/>
            <person name="Araki T."/>
            <person name="Arteaga-Vazquez M.A."/>
            <person name="Balasubrmanian S."/>
            <person name="Barry K."/>
            <person name="Bauer D."/>
            <person name="Boehm C.R."/>
            <person name="Briginshaw L."/>
            <person name="Caballero-Perez J."/>
            <person name="Catarino B."/>
            <person name="Chen F."/>
            <person name="Chiyoda S."/>
            <person name="Chovatia M."/>
            <person name="Davies K.M."/>
            <person name="Delmans M."/>
            <person name="Demura T."/>
            <person name="Dierschke T."/>
            <person name="Dolan L."/>
            <person name="Dorantes-Acosta A.E."/>
            <person name="Eklund D.M."/>
            <person name="Florent S.N."/>
            <person name="Flores-Sandoval E."/>
            <person name="Fujiyama A."/>
            <person name="Fukuzawa H."/>
            <person name="Galik B."/>
            <person name="Grimanelli D."/>
            <person name="Grimwood J."/>
            <person name="Grossniklaus U."/>
            <person name="Hamada T."/>
            <person name="Haseloff J."/>
            <person name="Hetherington A.J."/>
            <person name="Higo A."/>
            <person name="Hirakawa Y."/>
            <person name="Hundley H.N."/>
            <person name="Ikeda Y."/>
            <person name="Inoue K."/>
            <person name="Inoue S.I."/>
            <person name="Ishida S."/>
            <person name="Jia Q."/>
            <person name="Kakita M."/>
            <person name="Kanazawa T."/>
            <person name="Kawai Y."/>
            <person name="Kawashima T."/>
            <person name="Kennedy M."/>
            <person name="Kinose K."/>
            <person name="Kinoshita T."/>
            <person name="Kohara Y."/>
            <person name="Koide E."/>
            <person name="Komatsu K."/>
            <person name="Kopischke S."/>
            <person name="Kubo M."/>
            <person name="Kyozuka J."/>
            <person name="Lagercrantz U."/>
            <person name="Lin S.S."/>
            <person name="Lindquist E."/>
            <person name="Lipzen A.M."/>
            <person name="Lu C.W."/>
            <person name="De Luna E."/>
            <person name="Martienssen R.A."/>
            <person name="Minamino N."/>
            <person name="Mizutani M."/>
            <person name="Mizutani M."/>
            <person name="Mochizuki N."/>
            <person name="Monte I."/>
            <person name="Mosher R."/>
            <person name="Nagasaki H."/>
            <person name="Nakagami H."/>
            <person name="Naramoto S."/>
            <person name="Nishitani K."/>
            <person name="Ohtani M."/>
            <person name="Okamoto T."/>
            <person name="Okumura M."/>
            <person name="Phillips J."/>
            <person name="Pollak B."/>
            <person name="Reinders A."/>
            <person name="Rovekamp M."/>
            <person name="Sano R."/>
            <person name="Sawa S."/>
            <person name="Schmid M.W."/>
            <person name="Shirakawa M."/>
            <person name="Solano R."/>
            <person name="Spunde A."/>
            <person name="Suetsugu N."/>
            <person name="Sugano S."/>
            <person name="Sugiyama A."/>
            <person name="Sun R."/>
            <person name="Suzuki Y."/>
            <person name="Takenaka M."/>
            <person name="Takezawa D."/>
            <person name="Tomogane H."/>
            <person name="Tsuzuki M."/>
            <person name="Ueda T."/>
            <person name="Umeda M."/>
            <person name="Ward J.M."/>
            <person name="Watanabe Y."/>
            <person name="Yazaki K."/>
            <person name="Yokoyama R."/>
            <person name="Yoshitake Y."/>
            <person name="Yotsui I."/>
            <person name="Zachgo S."/>
            <person name="Schmutz J."/>
        </authorList>
    </citation>
    <scope>NUCLEOTIDE SEQUENCE [LARGE SCALE GENOMIC DNA]</scope>
    <source>
        <strain evidence="3">Tak-1</strain>
    </source>
</reference>
<feature type="region of interest" description="Disordered" evidence="1">
    <location>
        <begin position="1"/>
        <end position="28"/>
    </location>
</feature>
<organism evidence="2 3">
    <name type="scientific">Marchantia polymorpha</name>
    <name type="common">Common liverwort</name>
    <name type="synonym">Marchantia aquatica</name>
    <dbReference type="NCBI Taxonomy" id="3197"/>
    <lineage>
        <taxon>Eukaryota</taxon>
        <taxon>Viridiplantae</taxon>
        <taxon>Streptophyta</taxon>
        <taxon>Embryophyta</taxon>
        <taxon>Marchantiophyta</taxon>
        <taxon>Marchantiopsida</taxon>
        <taxon>Marchantiidae</taxon>
        <taxon>Marchantiales</taxon>
        <taxon>Marchantiaceae</taxon>
        <taxon>Marchantia</taxon>
    </lineage>
</organism>
<name>A0A2R6WWE8_MARPO</name>
<evidence type="ECO:0000313" key="3">
    <source>
        <dbReference type="Proteomes" id="UP000244005"/>
    </source>
</evidence>
<dbReference type="Proteomes" id="UP000244005">
    <property type="component" value="Unassembled WGS sequence"/>
</dbReference>
<dbReference type="EMBL" id="KZ772725">
    <property type="protein sequence ID" value="PTQ38168.1"/>
    <property type="molecule type" value="Genomic_DNA"/>
</dbReference>
<protein>
    <submittedName>
        <fullName evidence="2">Uncharacterized protein</fullName>
    </submittedName>
</protein>
<gene>
    <name evidence="2" type="ORF">MARPO_0053s0092</name>
</gene>
<feature type="region of interest" description="Disordered" evidence="1">
    <location>
        <begin position="73"/>
        <end position="110"/>
    </location>
</feature>
<evidence type="ECO:0000313" key="2">
    <source>
        <dbReference type="EMBL" id="PTQ38168.1"/>
    </source>
</evidence>
<evidence type="ECO:0000256" key="1">
    <source>
        <dbReference type="SAM" id="MobiDB-lite"/>
    </source>
</evidence>
<sequence length="149" mass="16099">MQVKTLEYDRKQQETTVRPMESNPGERGIAQVMSALGRRRRARAKAGREGGARGASFGGGVCVCAREGIRANSVDDGPPAARLQSSKVGAAECSHLRSTTSSPEAQRPRPTMNLTLSLHFLVFGLEQKKKITNSIKSLHITHCSQCPPS</sequence>